<protein>
    <submittedName>
        <fullName evidence="1">Uncharacterized protein</fullName>
    </submittedName>
</protein>
<dbReference type="Proteomes" id="UP000286134">
    <property type="component" value="Unassembled WGS sequence"/>
</dbReference>
<gene>
    <name evidence="1" type="ORF">OnM2_049017</name>
</gene>
<dbReference type="STRING" id="212602.A0A420HT56"/>
<dbReference type="OrthoDB" id="4156126at2759"/>
<keyword evidence="2" id="KW-1185">Reference proteome</keyword>
<evidence type="ECO:0000313" key="1">
    <source>
        <dbReference type="EMBL" id="RKF60628.1"/>
    </source>
</evidence>
<reference evidence="1 2" key="1">
    <citation type="journal article" date="2018" name="BMC Genomics">
        <title>Comparative genome analyses reveal sequence features reflecting distinct modes of host-adaptation between dicot and monocot powdery mildew.</title>
        <authorList>
            <person name="Wu Y."/>
            <person name="Ma X."/>
            <person name="Pan Z."/>
            <person name="Kale S.D."/>
            <person name="Song Y."/>
            <person name="King H."/>
            <person name="Zhang Q."/>
            <person name="Presley C."/>
            <person name="Deng X."/>
            <person name="Wei C.I."/>
            <person name="Xiao S."/>
        </authorList>
    </citation>
    <scope>NUCLEOTIDE SEQUENCE [LARGE SCALE GENOMIC DNA]</scope>
    <source>
        <strain evidence="1">UMSG2</strain>
    </source>
</reference>
<sequence>MFQKKVSSSTQPAILSRKSYDENKIQDYGKDLNIYEEIYIDDDQNKSSYVKDSATEIISMYETASLFLSCRNTDCSDYDSPFIPKSDSTYSYVEDLSYFSHQNQSKNDTCPQKLRSDYIYPMQLKRYTYQSIPPVVDKEQPLNNSYSGDTEIDEPIFSKPLKLLSNFPLDVGNSLPSLVIQSDEEENFYSCRQILSPLDSSPLAPIHNSRKILGCEKPIRKEDMINLDMSEVYTSSQASMINLYASIPLSPNFVPGKLQLISSNHYNHAKDSCSSGYIEKESLSYTSQPLIMCNRSSKNEKNFSQNYFKVSTTIHNFGANSFADRSSVNLMHFESLSIPHIAQKTLGITTNNSYANISTQENKKNCLEIKESKYKRYRAHNSRFELSKDSNKCLDSHRTSCTTIDQIEMDLNSKINEDSPHMKCCQSPDALFSYESVGYTTSTPDTLSKKSQSGQINSKLKTNQTFGSLKIFNSLETKNALKDAARSKILLCSPSSQLASKSKIRTTDISSSKAEVSKNPPLLILLEKKMQHGLKIDHPETTPLGSISVNQRKHFEASNINCLNNSALNSLPENQNCRDLEYDNFSHNQGSCALNRTMSLPIYDYNITAQKSIASTKQMKLKKTRPQLMKPLPPTPAVRYAITEKTLSIKDKVSDLELSLRFSPLLAGSETSSLKTESGESSGLKFTLPRRTFIHTDVEADKKTPEKIKSYDHDNSNNNQLKRAPPKLKLKAKKLQSFSSCPSILRNLDSTLQNGYGTAEALSNANLDLDRSKFLRSTGLKLKYSQPQNNFDGTIHIRRAPNSVKSAANLLHSNPSDLFTSHDYSNDIFGENINDLLSRRQSLDSDNLITSLPLSNIKTNGRKRIKKKKGFSGSLKGCLSPLDSSNIFESRLVISDDSSQIENHNEIKKKFDNCRNRRESLYTIQQLSRSKDDIRYRSYNNVEFHSIKTPKSTPNLHRKYFESVPCLKKEPQGQNLKSKIQDWIKSARSAISTRIESQAKAWRKKKMKSCNKKR</sequence>
<comment type="caution">
    <text evidence="1">The sequence shown here is derived from an EMBL/GenBank/DDBJ whole genome shotgun (WGS) entry which is preliminary data.</text>
</comment>
<organism evidence="1 2">
    <name type="scientific">Erysiphe neolycopersici</name>
    <dbReference type="NCBI Taxonomy" id="212602"/>
    <lineage>
        <taxon>Eukaryota</taxon>
        <taxon>Fungi</taxon>
        <taxon>Dikarya</taxon>
        <taxon>Ascomycota</taxon>
        <taxon>Pezizomycotina</taxon>
        <taxon>Leotiomycetes</taxon>
        <taxon>Erysiphales</taxon>
        <taxon>Erysiphaceae</taxon>
        <taxon>Erysiphe</taxon>
    </lineage>
</organism>
<dbReference type="AlphaFoldDB" id="A0A420HT56"/>
<evidence type="ECO:0000313" key="2">
    <source>
        <dbReference type="Proteomes" id="UP000286134"/>
    </source>
</evidence>
<dbReference type="EMBL" id="MCFK01004922">
    <property type="protein sequence ID" value="RKF60628.1"/>
    <property type="molecule type" value="Genomic_DNA"/>
</dbReference>
<name>A0A420HT56_9PEZI</name>
<accession>A0A420HT56</accession>
<proteinExistence type="predicted"/>